<evidence type="ECO:0000256" key="1">
    <source>
        <dbReference type="SAM" id="Phobius"/>
    </source>
</evidence>
<feature type="transmembrane region" description="Helical" evidence="1">
    <location>
        <begin position="78"/>
        <end position="97"/>
    </location>
</feature>
<dbReference type="OrthoDB" id="9929960at2"/>
<keyword evidence="1" id="KW-0812">Transmembrane</keyword>
<dbReference type="Proteomes" id="UP000078543">
    <property type="component" value="Unassembled WGS sequence"/>
</dbReference>
<feature type="transmembrane region" description="Helical" evidence="1">
    <location>
        <begin position="12"/>
        <end position="30"/>
    </location>
</feature>
<gene>
    <name evidence="2" type="ORF">A6A05_13395</name>
</gene>
<evidence type="ECO:0000313" key="2">
    <source>
        <dbReference type="EMBL" id="OAN49567.1"/>
    </source>
</evidence>
<reference evidence="2 3" key="1">
    <citation type="submission" date="2016-04" db="EMBL/GenBank/DDBJ databases">
        <title>Draft genome sequence of freshwater magnetotactic bacteria Magnetospirillum marisnigri SP-1 and Magnetospirillum moscoviense BB-1.</title>
        <authorList>
            <person name="Koziaeva V."/>
            <person name="Dziuba M.V."/>
            <person name="Ivanov T.M."/>
            <person name="Kuznetsov B."/>
            <person name="Grouzdev D.S."/>
        </authorList>
    </citation>
    <scope>NUCLEOTIDE SEQUENCE [LARGE SCALE GENOMIC DNA]</scope>
    <source>
        <strain evidence="2 3">BB-1</strain>
    </source>
</reference>
<feature type="transmembrane region" description="Helical" evidence="1">
    <location>
        <begin position="50"/>
        <end position="73"/>
    </location>
</feature>
<dbReference type="EMBL" id="LWQU01000146">
    <property type="protein sequence ID" value="OAN49567.1"/>
    <property type="molecule type" value="Genomic_DNA"/>
</dbReference>
<protein>
    <submittedName>
        <fullName evidence="2">Uncharacterized protein</fullName>
    </submittedName>
</protein>
<accession>A0A178MNC1</accession>
<dbReference type="STRING" id="1437059.A6A05_13395"/>
<comment type="caution">
    <text evidence="2">The sequence shown here is derived from an EMBL/GenBank/DDBJ whole genome shotgun (WGS) entry which is preliminary data.</text>
</comment>
<evidence type="ECO:0000313" key="3">
    <source>
        <dbReference type="Proteomes" id="UP000078543"/>
    </source>
</evidence>
<name>A0A178MNC1_9PROT</name>
<sequence>MGDTARIWIPRVLLAIELALFAFIATHLDVGLKTEMIDGQPVGNCSETEFATIGMVWLGMTCLALAGCLFSLFGRSKWLGLVLFALPVITATTMAKYQEDRYPACWERPADPRKG</sequence>
<dbReference type="RefSeq" id="WP_068501385.1">
    <property type="nucleotide sequence ID" value="NZ_LWQU01000146.1"/>
</dbReference>
<organism evidence="2 3">
    <name type="scientific">Magnetospirillum moscoviense</name>
    <dbReference type="NCBI Taxonomy" id="1437059"/>
    <lineage>
        <taxon>Bacteria</taxon>
        <taxon>Pseudomonadati</taxon>
        <taxon>Pseudomonadota</taxon>
        <taxon>Alphaproteobacteria</taxon>
        <taxon>Rhodospirillales</taxon>
        <taxon>Rhodospirillaceae</taxon>
        <taxon>Magnetospirillum</taxon>
    </lineage>
</organism>
<dbReference type="AlphaFoldDB" id="A0A178MNC1"/>
<keyword evidence="1" id="KW-1133">Transmembrane helix</keyword>
<keyword evidence="3" id="KW-1185">Reference proteome</keyword>
<keyword evidence="1" id="KW-0472">Membrane</keyword>
<proteinExistence type="predicted"/>